<protein>
    <submittedName>
        <fullName evidence="3">Uncharacterized protein</fullName>
    </submittedName>
</protein>
<name>A0AAE1ATC0_9GAST</name>
<feature type="compositionally biased region" description="Basic and acidic residues" evidence="1">
    <location>
        <begin position="153"/>
        <end position="167"/>
    </location>
</feature>
<evidence type="ECO:0000313" key="4">
    <source>
        <dbReference type="Proteomes" id="UP001283361"/>
    </source>
</evidence>
<evidence type="ECO:0000313" key="3">
    <source>
        <dbReference type="EMBL" id="KAK3793473.1"/>
    </source>
</evidence>
<dbReference type="AlphaFoldDB" id="A0AAE1ATC0"/>
<feature type="region of interest" description="Disordered" evidence="1">
    <location>
        <begin position="197"/>
        <end position="216"/>
    </location>
</feature>
<proteinExistence type="predicted"/>
<dbReference type="EMBL" id="JAWDGP010001231">
    <property type="protein sequence ID" value="KAK3793473.1"/>
    <property type="molecule type" value="Genomic_DNA"/>
</dbReference>
<keyword evidence="4" id="KW-1185">Reference proteome</keyword>
<comment type="caution">
    <text evidence="3">The sequence shown here is derived from an EMBL/GenBank/DDBJ whole genome shotgun (WGS) entry which is preliminary data.</text>
</comment>
<evidence type="ECO:0000256" key="2">
    <source>
        <dbReference type="SAM" id="SignalP"/>
    </source>
</evidence>
<evidence type="ECO:0000256" key="1">
    <source>
        <dbReference type="SAM" id="MobiDB-lite"/>
    </source>
</evidence>
<dbReference type="Proteomes" id="UP001283361">
    <property type="component" value="Unassembled WGS sequence"/>
</dbReference>
<organism evidence="3 4">
    <name type="scientific">Elysia crispata</name>
    <name type="common">lettuce slug</name>
    <dbReference type="NCBI Taxonomy" id="231223"/>
    <lineage>
        <taxon>Eukaryota</taxon>
        <taxon>Metazoa</taxon>
        <taxon>Spiralia</taxon>
        <taxon>Lophotrochozoa</taxon>
        <taxon>Mollusca</taxon>
        <taxon>Gastropoda</taxon>
        <taxon>Heterobranchia</taxon>
        <taxon>Euthyneura</taxon>
        <taxon>Panpulmonata</taxon>
        <taxon>Sacoglossa</taxon>
        <taxon>Placobranchoidea</taxon>
        <taxon>Plakobranchidae</taxon>
        <taxon>Elysia</taxon>
    </lineage>
</organism>
<sequence length="232" mass="25291">MSTAITARMWNRSFSWWVSLVLIGEGGREGGRQAERGEGAGDISDGYSFTARDVGTGSFCWWVSWSNRKEGGEGGRQREEREGGGDISDGHSIYASRMWNRSFSGGCSGLIGEGGRGDRQREERGRRHQVMGTASRPGCGTGLSGGCPGLIGGRREGDRDMSGEWRRRGGGRQHGQDVEQVFLGGCPIHYREIIGREGGRKRRGGKGRHEEGTASRPDVEQVFLRCLGLIGR</sequence>
<feature type="region of interest" description="Disordered" evidence="1">
    <location>
        <begin position="111"/>
        <end position="177"/>
    </location>
</feature>
<feature type="chain" id="PRO_5042025981" evidence="2">
    <location>
        <begin position="27"/>
        <end position="232"/>
    </location>
</feature>
<feature type="compositionally biased region" description="Gly residues" evidence="1">
    <location>
        <begin position="139"/>
        <end position="152"/>
    </location>
</feature>
<accession>A0AAE1ATC0</accession>
<gene>
    <name evidence="3" type="ORF">RRG08_055771</name>
</gene>
<feature type="region of interest" description="Disordered" evidence="1">
    <location>
        <begin position="69"/>
        <end position="89"/>
    </location>
</feature>
<feature type="compositionally biased region" description="Basic and acidic residues" evidence="1">
    <location>
        <begin position="207"/>
        <end position="216"/>
    </location>
</feature>
<feature type="compositionally biased region" description="Basic and acidic residues" evidence="1">
    <location>
        <begin position="115"/>
        <end position="125"/>
    </location>
</feature>
<feature type="signal peptide" evidence="2">
    <location>
        <begin position="1"/>
        <end position="26"/>
    </location>
</feature>
<keyword evidence="2" id="KW-0732">Signal</keyword>
<reference evidence="3" key="1">
    <citation type="journal article" date="2023" name="G3 (Bethesda)">
        <title>A reference genome for the long-term kleptoplast-retaining sea slug Elysia crispata morphotype clarki.</title>
        <authorList>
            <person name="Eastman K.E."/>
            <person name="Pendleton A.L."/>
            <person name="Shaikh M.A."/>
            <person name="Suttiyut T."/>
            <person name="Ogas R."/>
            <person name="Tomko P."/>
            <person name="Gavelis G."/>
            <person name="Widhalm J.R."/>
            <person name="Wisecaver J.H."/>
        </authorList>
    </citation>
    <scope>NUCLEOTIDE SEQUENCE</scope>
    <source>
        <strain evidence="3">ECLA1</strain>
    </source>
</reference>
<feature type="compositionally biased region" description="Basic and acidic residues" evidence="1">
    <location>
        <begin position="69"/>
        <end position="84"/>
    </location>
</feature>